<dbReference type="OrthoDB" id="6926806at2759"/>
<name>A0A6J1PAN2_BICAN</name>
<reference evidence="2 3" key="1">
    <citation type="submission" date="2025-05" db="UniProtKB">
        <authorList>
            <consortium name="RefSeq"/>
        </authorList>
    </citation>
    <scope>IDENTIFICATION</scope>
</reference>
<dbReference type="RefSeq" id="XP_023954917.2">
    <property type="nucleotide sequence ID" value="XM_024099149.2"/>
</dbReference>
<keyword evidence="1" id="KW-1185">Reference proteome</keyword>
<evidence type="ECO:0000313" key="2">
    <source>
        <dbReference type="RefSeq" id="XP_023954916.2"/>
    </source>
</evidence>
<evidence type="ECO:0000313" key="3">
    <source>
        <dbReference type="RefSeq" id="XP_023954917.2"/>
    </source>
</evidence>
<protein>
    <submittedName>
        <fullName evidence="2 3">Beclin-1-like protein A</fullName>
    </submittedName>
</protein>
<dbReference type="RefSeq" id="XP_023954916.2">
    <property type="nucleotide sequence ID" value="XM_024099148.2"/>
</dbReference>
<dbReference type="Proteomes" id="UP001652582">
    <property type="component" value="Chromosome 21"/>
</dbReference>
<dbReference type="InterPro" id="IPR029060">
    <property type="entry name" value="PIN-like_dom_sf"/>
</dbReference>
<gene>
    <name evidence="2 3" type="primary">LOC112058370</name>
</gene>
<proteinExistence type="predicted"/>
<dbReference type="SUPFAM" id="SSF88723">
    <property type="entry name" value="PIN domain-like"/>
    <property type="match status" value="1"/>
</dbReference>
<evidence type="ECO:0000313" key="1">
    <source>
        <dbReference type="Proteomes" id="UP001652582"/>
    </source>
</evidence>
<dbReference type="GeneID" id="112058370"/>
<dbReference type="AlphaFoldDB" id="A0A6J1PAN2"/>
<accession>A0A6J1PAN2</accession>
<organism evidence="1 3">
    <name type="scientific">Bicyclus anynana</name>
    <name type="common">Squinting bush brown butterfly</name>
    <dbReference type="NCBI Taxonomy" id="110368"/>
    <lineage>
        <taxon>Eukaryota</taxon>
        <taxon>Metazoa</taxon>
        <taxon>Ecdysozoa</taxon>
        <taxon>Arthropoda</taxon>
        <taxon>Hexapoda</taxon>
        <taxon>Insecta</taxon>
        <taxon>Pterygota</taxon>
        <taxon>Neoptera</taxon>
        <taxon>Endopterygota</taxon>
        <taxon>Lepidoptera</taxon>
        <taxon>Glossata</taxon>
        <taxon>Ditrysia</taxon>
        <taxon>Papilionoidea</taxon>
        <taxon>Nymphalidae</taxon>
        <taxon>Satyrinae</taxon>
        <taxon>Satyrini</taxon>
        <taxon>Mycalesina</taxon>
        <taxon>Bicyclus</taxon>
    </lineage>
</organism>
<dbReference type="KEGG" id="bany:112058370"/>
<sequence length="984" mass="113085">MNNEQSKMEPNSCGWILCASKRFPGKMYYFNIRNGEKAWSWDQTTDLQKRSRVNNQATNVIGTSDKQYNQIPNNSNSLESEQLLMGTSDHSSPMSNNNFANNTQARWNQRPNNILTSRQHERQMNSSDGSPMSENTFVNNARYEQLPNNILTSRQDEVQINSSDSSPMADNTFITNAQARYEQMPNNILTSRLHKRQMNSSDGSPMSDNTFINNAQARYDEIPNNILMSRQHKQQMNYSDSSPMSDNNLLNNTQARYEEIQSNIPTSRQYEQLQMNSNVICSPMTDNFHNNLQTGYMSTPNNKWIQQEKLHTESTDVPMSDSNCVFMDVAHNAFKSINNPLSKLPNQCRLSAQAMGDKINIDGQLGNKLMPNNNFSSKLPQWGNNQLKQSPTNFRYIGNTHNSKTLITNNTFSFGQRKCFQTESNDFGTPTINNDNLNENIQATYKVMPNSLFTMKQPKQLQSKNKKIGSKIQKATYKPLKNNPFSTKLSKSLKTKIDILRPQRNRSRVNLVDIKHLRNHSKSYFIKEWYIIPDVEVLLEDFDFLRSFISEDPTCMLMIPEVVMKKLQSLTDSRATVAKEVVQWLTKHAVCEINNQDEYPLTNVTINDRVLKFCIEAKIHHVVFITDKEFLREAAKLNGIPSYYISELTLMEKKENLFLQETERFDKFLISNSVQKCTITAIANNINENNNNAVAKNLNMPMSKSFGTQNEENTFDLTRPHESISIRSKFNQNVDRHNHRLITDCSNSYLGGHISINENNNSEENPHTAVVKQKHNFETNENTVSFESNEIQSTVVIEDNISNAGVDSNVMSKINEDYEKMEEELNEFCTTYSHLQDVINNSTLDEWSVCFVQIIEQFVNDILQGVKVNNFAPLPHCFQQGLKSLRDFYSWSKNVSMVIDKLIGLCGYRISKGIVRTNIKAEQFLRILGAGTLLIERINNVSHQSDMCGYYKEMLYNFINTLQTSEPDDFSDTMSIHFGLNLRF</sequence>
<dbReference type="Gene3D" id="3.40.50.1010">
    <property type="entry name" value="5'-nuclease"/>
    <property type="match status" value="1"/>
</dbReference>